<dbReference type="GO" id="GO:0031087">
    <property type="term" value="P:deadenylation-independent decapping of nuclear-transcribed mRNA"/>
    <property type="evidence" value="ECO:0007669"/>
    <property type="project" value="TreeGrafter"/>
</dbReference>
<feature type="compositionally biased region" description="Low complexity" evidence="5">
    <location>
        <begin position="135"/>
        <end position="144"/>
    </location>
</feature>
<dbReference type="Pfam" id="PF09532">
    <property type="entry name" value="FDF"/>
    <property type="match status" value="1"/>
</dbReference>
<dbReference type="SMART" id="SM01271">
    <property type="entry name" value="LSM14"/>
    <property type="match status" value="1"/>
</dbReference>
<dbReference type="PROSITE" id="PS51512">
    <property type="entry name" value="DFDF"/>
    <property type="match status" value="1"/>
</dbReference>
<dbReference type="InterPro" id="IPR036652">
    <property type="entry name" value="YjeF_N_dom_sf"/>
</dbReference>
<comment type="subcellular location">
    <subcellularLocation>
        <location evidence="1">Cytoplasm</location>
        <location evidence="1">P-body</location>
    </subcellularLocation>
</comment>
<organism evidence="8 9">
    <name type="scientific">Cetraspora pellucida</name>
    <dbReference type="NCBI Taxonomy" id="1433469"/>
    <lineage>
        <taxon>Eukaryota</taxon>
        <taxon>Fungi</taxon>
        <taxon>Fungi incertae sedis</taxon>
        <taxon>Mucoromycota</taxon>
        <taxon>Glomeromycotina</taxon>
        <taxon>Glomeromycetes</taxon>
        <taxon>Diversisporales</taxon>
        <taxon>Gigasporaceae</taxon>
        <taxon>Cetraspora</taxon>
    </lineage>
</organism>
<dbReference type="EMBL" id="CAJVQA010001388">
    <property type="protein sequence ID" value="CAG8512526.1"/>
    <property type="molecule type" value="Genomic_DNA"/>
</dbReference>
<evidence type="ECO:0000313" key="9">
    <source>
        <dbReference type="Proteomes" id="UP000789759"/>
    </source>
</evidence>
<feature type="region of interest" description="Disordered" evidence="5">
    <location>
        <begin position="135"/>
        <end position="156"/>
    </location>
</feature>
<dbReference type="SMART" id="SM01199">
    <property type="entry name" value="FDF"/>
    <property type="match status" value="1"/>
</dbReference>
<dbReference type="PANTHER" id="PTHR13612:SF0">
    <property type="entry name" value="ENHANCER OF MRNA-DECAPPING PROTEIN 3"/>
    <property type="match status" value="1"/>
</dbReference>
<feature type="domain" description="DFDF" evidence="7">
    <location>
        <begin position="300"/>
        <end position="336"/>
    </location>
</feature>
<comment type="similarity">
    <text evidence="2">Belongs to the EDC3 family.</text>
</comment>
<feature type="domain" description="YjeF N-terminal" evidence="6">
    <location>
        <begin position="440"/>
        <end position="662"/>
    </location>
</feature>
<dbReference type="Gene3D" id="2.30.30.100">
    <property type="match status" value="1"/>
</dbReference>
<dbReference type="AlphaFoldDB" id="A0A9N9F680"/>
<dbReference type="InterPro" id="IPR019050">
    <property type="entry name" value="FDF_dom"/>
</dbReference>
<comment type="caution">
    <text evidence="8">The sequence shown here is derived from an EMBL/GenBank/DDBJ whole genome shotgun (WGS) entry which is preliminary data.</text>
</comment>
<feature type="region of interest" description="Disordered" evidence="5">
    <location>
        <begin position="201"/>
        <end position="306"/>
    </location>
</feature>
<evidence type="ECO:0000259" key="6">
    <source>
        <dbReference type="PROSITE" id="PS51385"/>
    </source>
</evidence>
<sequence>MPSCKEIRRELVDCLLKSDCVVVKRHTVKECLQFENAADVPEECQSIRRSFFECKRRLRIMAEAFIGLSVHVELSNDSSLEGTVSHIDSHTQLLTLKNVKLYNNGRFQQLAIYGVAGTDIKDLQIIASNQLNQSNISQQQRQVQPPYNNAKNMEPAKLPSTNAISATNNAAKHGTIQNQLYSSGLLSKSPFTDPAIISQIHPQPTLSGSRTPSKTTQTGSTIDSDSKGEEEEELVKTSNGNHHNGGESSGAESGSVTYDQKKTTRRRKNLNTNGHHQNSRTAQSPARRSRRGRRQTHEWAGGDVNDFKSKEFDFQGNLNLFDKEKVFAEIRELDSTAPENLLVNINRNPNFRSNGRNGGSQLNQATLPKLAPHENVLETSSRKTKFYHTDEEDDVANDGEVDSDGSWKKKKKANGVGDHRKVKIRTLTGVACPTVQPVQMVEVERIAATETGPNEDQMIENAGRGASMMCLQALGGSRRIQPHNHNAAPLVVILAGNNKTGAYGLATARHLANHGCHVISCVVGKDKDLLKSVAYQQKILHPTGGRSVKTVAELPQQFTNPVDLIVDALLGYQFTLRDVADEHEKLLICELIDWANANKAPILSLDMPSGVNGNTGNPSNPAHCIHPKWTLCLGAPKSGCKSRAVTGELFLADIGIPRICWKRIGVKGWGLEEGEEEG</sequence>
<evidence type="ECO:0000259" key="7">
    <source>
        <dbReference type="PROSITE" id="PS51512"/>
    </source>
</evidence>
<dbReference type="Gene3D" id="3.40.50.10260">
    <property type="entry name" value="YjeF N-terminal domain"/>
    <property type="match status" value="1"/>
</dbReference>
<dbReference type="InterPro" id="IPR025609">
    <property type="entry name" value="Lsm14-like_N"/>
</dbReference>
<dbReference type="Pfam" id="PF10203">
    <property type="entry name" value="Pet191_N"/>
    <property type="match status" value="1"/>
</dbReference>
<evidence type="ECO:0000256" key="5">
    <source>
        <dbReference type="SAM" id="MobiDB-lite"/>
    </source>
</evidence>
<evidence type="ECO:0000313" key="8">
    <source>
        <dbReference type="EMBL" id="CAG8512526.1"/>
    </source>
</evidence>
<dbReference type="InterPro" id="IPR004443">
    <property type="entry name" value="YjeF_N_dom"/>
</dbReference>
<dbReference type="SUPFAM" id="SSF64153">
    <property type="entry name" value="YjeF N-terminal domain-like"/>
    <property type="match status" value="1"/>
</dbReference>
<protein>
    <recommendedName>
        <fullName evidence="3">Enhancer of mRNA-decapping protein 3</fullName>
    </recommendedName>
</protein>
<proteinExistence type="inferred from homology"/>
<evidence type="ECO:0000256" key="2">
    <source>
        <dbReference type="ARBA" id="ARBA00006610"/>
    </source>
</evidence>
<evidence type="ECO:0000256" key="4">
    <source>
        <dbReference type="ARBA" id="ARBA00022490"/>
    </source>
</evidence>
<evidence type="ECO:0000256" key="1">
    <source>
        <dbReference type="ARBA" id="ARBA00004201"/>
    </source>
</evidence>
<dbReference type="PANTHER" id="PTHR13612">
    <property type="entry name" value="ENHANCER OF MRNA-DECAPPING PROTEIN 3"/>
    <property type="match status" value="1"/>
</dbReference>
<dbReference type="GO" id="GO:0033962">
    <property type="term" value="P:P-body assembly"/>
    <property type="evidence" value="ECO:0007669"/>
    <property type="project" value="TreeGrafter"/>
</dbReference>
<dbReference type="PROSITE" id="PS51385">
    <property type="entry name" value="YJEF_N"/>
    <property type="match status" value="1"/>
</dbReference>
<dbReference type="GO" id="GO:0000932">
    <property type="term" value="C:P-body"/>
    <property type="evidence" value="ECO:0007669"/>
    <property type="project" value="UniProtKB-SubCell"/>
</dbReference>
<reference evidence="8" key="1">
    <citation type="submission" date="2021-06" db="EMBL/GenBank/DDBJ databases">
        <authorList>
            <person name="Kallberg Y."/>
            <person name="Tangrot J."/>
            <person name="Rosling A."/>
        </authorList>
    </citation>
    <scope>NUCLEOTIDE SEQUENCE</scope>
    <source>
        <strain evidence="8">FL966</strain>
    </source>
</reference>
<accession>A0A9N9F680</accession>
<dbReference type="Pfam" id="PF03853">
    <property type="entry name" value="YjeF_N"/>
    <property type="match status" value="1"/>
</dbReference>
<dbReference type="Proteomes" id="UP000789759">
    <property type="component" value="Unassembled WGS sequence"/>
</dbReference>
<evidence type="ECO:0000256" key="3">
    <source>
        <dbReference type="ARBA" id="ARBA00015797"/>
    </source>
</evidence>
<dbReference type="GO" id="GO:0003729">
    <property type="term" value="F:mRNA binding"/>
    <property type="evidence" value="ECO:0007669"/>
    <property type="project" value="TreeGrafter"/>
</dbReference>
<name>A0A9N9F680_9GLOM</name>
<dbReference type="OrthoDB" id="10030313at2759"/>
<feature type="compositionally biased region" description="Polar residues" evidence="5">
    <location>
        <begin position="201"/>
        <end position="223"/>
    </location>
</feature>
<dbReference type="InterPro" id="IPR025762">
    <property type="entry name" value="DFDF"/>
</dbReference>
<feature type="compositionally biased region" description="Polar residues" evidence="5">
    <location>
        <begin position="270"/>
        <end position="286"/>
    </location>
</feature>
<keyword evidence="4" id="KW-0963">Cytoplasm</keyword>
<keyword evidence="9" id="KW-1185">Reference proteome</keyword>
<gene>
    <name evidence="8" type="ORF">CPELLU_LOCUS2986</name>
</gene>
<dbReference type="InterPro" id="IPR018793">
    <property type="entry name" value="Cyt_c_oxidase_assmbl_Pet191"/>
</dbReference>